<gene>
    <name evidence="1" type="ORF">FBU59_001197</name>
</gene>
<keyword evidence="2" id="KW-1185">Reference proteome</keyword>
<proteinExistence type="predicted"/>
<evidence type="ECO:0000313" key="2">
    <source>
        <dbReference type="Proteomes" id="UP001150603"/>
    </source>
</evidence>
<comment type="caution">
    <text evidence="1">The sequence shown here is derived from an EMBL/GenBank/DDBJ whole genome shotgun (WGS) entry which is preliminary data.</text>
</comment>
<reference evidence="1" key="1">
    <citation type="submission" date="2022-07" db="EMBL/GenBank/DDBJ databases">
        <title>Phylogenomic reconstructions and comparative analyses of Kickxellomycotina fungi.</title>
        <authorList>
            <person name="Reynolds N.K."/>
            <person name="Stajich J.E."/>
            <person name="Barry K."/>
            <person name="Grigoriev I.V."/>
            <person name="Crous P."/>
            <person name="Smith M.E."/>
        </authorList>
    </citation>
    <scope>NUCLEOTIDE SEQUENCE</scope>
    <source>
        <strain evidence="1">NRRL 5244</strain>
    </source>
</reference>
<dbReference type="Proteomes" id="UP001150603">
    <property type="component" value="Unassembled WGS sequence"/>
</dbReference>
<accession>A0ACC1JF06</accession>
<evidence type="ECO:0000313" key="1">
    <source>
        <dbReference type="EMBL" id="KAJ1949318.1"/>
    </source>
</evidence>
<feature type="non-terminal residue" evidence="1">
    <location>
        <position position="1033"/>
    </location>
</feature>
<name>A0ACC1JF06_9FUNG</name>
<protein>
    <submittedName>
        <fullName evidence="1">Uncharacterized protein</fullName>
    </submittedName>
</protein>
<dbReference type="EMBL" id="JANBPW010000487">
    <property type="protein sequence ID" value="KAJ1949318.1"/>
    <property type="molecule type" value="Genomic_DNA"/>
</dbReference>
<organism evidence="1 2">
    <name type="scientific">Linderina macrospora</name>
    <dbReference type="NCBI Taxonomy" id="4868"/>
    <lineage>
        <taxon>Eukaryota</taxon>
        <taxon>Fungi</taxon>
        <taxon>Fungi incertae sedis</taxon>
        <taxon>Zoopagomycota</taxon>
        <taxon>Kickxellomycotina</taxon>
        <taxon>Kickxellomycetes</taxon>
        <taxon>Kickxellales</taxon>
        <taxon>Kickxellaceae</taxon>
        <taxon>Linderina</taxon>
    </lineage>
</organism>
<sequence length="1033" mass="111322">MDGSIRHVAAKHRHSPYTRNRHSATDTAIRLYQRISRPFLARSPLLNPDTDAFSVPWRTEEREITDLKEELRRAQQEAEQFDARQNSLSAPFEAVFDTARKLADEQSASESHKGKELDVDSDKAALASASAGHSVSGWSANEQAVLDAGYEDGEDLEDIDYVPDAEPDDDEEEVLQLDLEPIDESEEVTAGDGVSQPVRETPEVIISLVQPPKHITDSEPSSESEEAVAEESEGAPASDDNSVSESAPILEEVAEESGPVTEAEAEGEDVVLAEQDTEDASQPELELIAEAVDEPDTEQSSEESIAAAETEGSVSAEVEEENEDEDTGESDQASVDVVMESDTDKNADEDVDEPADENTDTVDSDQVTDELVVVDSDSLQQSSEDEGEETDVIDADSESADESQSYQPHGEAEPTQTEPRPAQWSLFRSVSSFLGQIAASAPSYAQQQFQRQQQQSEHSDDRYSSDKKIETGTDSEYSATAEEVGEVPDYSEQLVYEEDLTEELPGEEPCKQEHGRSSGVRESMYSSLKRQLNSTHDTEQLDRSHRQYSPVAALTAAESSLRSPEGHRPFPHVPRTFLDMSQPLEPFEKRFKITSKASTSQGHTSVPKSPVKAVPAPASKSMSDQTLFSTKITPESLGLPPQRGSVRTYSKHLPKKTKAYYGSGYGMRSLPYVFRASRSAPAHPTTTTTTGTGVSAVQPDEAEGSTAPVPKGSITAQKILDIIGDIPPVRAQATLEIHNMINPYESASPQPVRVGIKSSQRRRELVPASARLPEVHEKPSSADAGNKTVSILESIRSAAPPEIQSLMAKSRDKVAAATPESRIGDKKAEVPGMPPFVAAAPAKASSVKAAVSTPPTAVKSIEPVVATQPAFALSVKKTQVPAAPAKPQPVTVRALAISQSQLPRFSFDLQVLEPLKTSAKRKISQMDASELPVFDFVVGVKKRAVDQPKPASVKSPSVVSSPWGQPVAAKAGQWKCGVCDLMSPDSAGKCIVCDAPKPESAPAAVSAPSATPVAPKSDFWNQPALSADEWKCS</sequence>